<protein>
    <submittedName>
        <fullName evidence="5">GntR family transcriptional regulator, arabinose operon transcriptional repressor</fullName>
    </submittedName>
</protein>
<dbReference type="RefSeq" id="WP_097076192.1">
    <property type="nucleotide sequence ID" value="NZ_OBMR01000005.1"/>
</dbReference>
<dbReference type="GO" id="GO:0000976">
    <property type="term" value="F:transcription cis-regulatory region binding"/>
    <property type="evidence" value="ECO:0007669"/>
    <property type="project" value="TreeGrafter"/>
</dbReference>
<dbReference type="Pfam" id="PF00392">
    <property type="entry name" value="GntR"/>
    <property type="match status" value="1"/>
</dbReference>
<dbReference type="InterPro" id="IPR000524">
    <property type="entry name" value="Tscrpt_reg_HTH_GntR"/>
</dbReference>
<dbReference type="Pfam" id="PF13377">
    <property type="entry name" value="Peripla_BP_3"/>
    <property type="match status" value="1"/>
</dbReference>
<evidence type="ECO:0000313" key="6">
    <source>
        <dbReference type="Proteomes" id="UP000219563"/>
    </source>
</evidence>
<dbReference type="PANTHER" id="PTHR30146:SF150">
    <property type="entry name" value="ARABINOSE METABOLISM TRANSCRIPTIONAL REPRESSOR"/>
    <property type="match status" value="1"/>
</dbReference>
<feature type="domain" description="HTH gntR-type" evidence="4">
    <location>
        <begin position="3"/>
        <end position="71"/>
    </location>
</feature>
<dbReference type="InterPro" id="IPR033532">
    <property type="entry name" value="AraR_ligand_bind_dom"/>
</dbReference>
<dbReference type="PRINTS" id="PR00035">
    <property type="entry name" value="HTHGNTR"/>
</dbReference>
<dbReference type="InterPro" id="IPR028082">
    <property type="entry name" value="Peripla_BP_I"/>
</dbReference>
<dbReference type="EMBL" id="OBMR01000005">
    <property type="protein sequence ID" value="SOC01660.1"/>
    <property type="molecule type" value="Genomic_DNA"/>
</dbReference>
<keyword evidence="1" id="KW-0805">Transcription regulation</keyword>
<dbReference type="SUPFAM" id="SSF46785">
    <property type="entry name" value="Winged helix' DNA-binding domain"/>
    <property type="match status" value="1"/>
</dbReference>
<dbReference type="Gene3D" id="3.40.50.2300">
    <property type="match status" value="2"/>
</dbReference>
<keyword evidence="3" id="KW-0804">Transcription</keyword>
<dbReference type="Gene3D" id="1.10.10.10">
    <property type="entry name" value="Winged helix-like DNA-binding domain superfamily/Winged helix DNA-binding domain"/>
    <property type="match status" value="1"/>
</dbReference>
<sequence>MVNTKYELIIKDIKKAINSGKYGVDEKIASENELAAKYGVSRQTVRKAIGQLISEGYLYARHGSGTFVARPKTKRGHSKNIAVVSTYMSDYIFPRVIQGINQVLDENGYSILLKTTNNSRKGEAWCMEELLSKNIDGMIIEPSQSAISCQHQVLYEQMDAMGIPYVFIQGCYEAMMDRPYVMLDDVEGGKLITEHLLGLGHRQIAGIFKADDTQGILRHKGYVKALASAGVAYDPDLVVWYHTKDKTTKPMEGLLRIFENGIPCHGVVCYNDEIAADVIKGLTNIGRNVPHDISVTGFDNSLLAHSKGITTIAHPQEELGKKAAQTLLGLIDGSISKKEAHILLEPKVIERKSCF</sequence>
<dbReference type="InterPro" id="IPR036390">
    <property type="entry name" value="WH_DNA-bd_sf"/>
</dbReference>
<proteinExistence type="predicted"/>
<evidence type="ECO:0000313" key="5">
    <source>
        <dbReference type="EMBL" id="SOC01660.1"/>
    </source>
</evidence>
<dbReference type="InterPro" id="IPR046335">
    <property type="entry name" value="LacI/GalR-like_sensor"/>
</dbReference>
<dbReference type="AlphaFoldDB" id="A0A285S8R1"/>
<evidence type="ECO:0000256" key="1">
    <source>
        <dbReference type="ARBA" id="ARBA00023015"/>
    </source>
</evidence>
<evidence type="ECO:0000256" key="2">
    <source>
        <dbReference type="ARBA" id="ARBA00023125"/>
    </source>
</evidence>
<evidence type="ECO:0000256" key="3">
    <source>
        <dbReference type="ARBA" id="ARBA00023163"/>
    </source>
</evidence>
<keyword evidence="2" id="KW-0238">DNA-binding</keyword>
<gene>
    <name evidence="5" type="ORF">SAMN02910411_1767</name>
</gene>
<dbReference type="PANTHER" id="PTHR30146">
    <property type="entry name" value="LACI-RELATED TRANSCRIPTIONAL REPRESSOR"/>
    <property type="match status" value="1"/>
</dbReference>
<dbReference type="GO" id="GO:0003700">
    <property type="term" value="F:DNA-binding transcription factor activity"/>
    <property type="evidence" value="ECO:0007669"/>
    <property type="project" value="InterPro"/>
</dbReference>
<dbReference type="CDD" id="cd07377">
    <property type="entry name" value="WHTH_GntR"/>
    <property type="match status" value="1"/>
</dbReference>
<dbReference type="CDD" id="cd01541">
    <property type="entry name" value="PBP1_AraR"/>
    <property type="match status" value="1"/>
</dbReference>
<organism evidence="5 6">
    <name type="scientific">Pseudobutyrivibrio ruminis DSM 9787</name>
    <dbReference type="NCBI Taxonomy" id="1123011"/>
    <lineage>
        <taxon>Bacteria</taxon>
        <taxon>Bacillati</taxon>
        <taxon>Bacillota</taxon>
        <taxon>Clostridia</taxon>
        <taxon>Lachnospirales</taxon>
        <taxon>Lachnospiraceae</taxon>
        <taxon>Pseudobutyrivibrio</taxon>
    </lineage>
</organism>
<reference evidence="5 6" key="1">
    <citation type="submission" date="2017-08" db="EMBL/GenBank/DDBJ databases">
        <authorList>
            <person name="de Groot N.N."/>
        </authorList>
    </citation>
    <scope>NUCLEOTIDE SEQUENCE [LARGE SCALE GENOMIC DNA]</scope>
    <source>
        <strain evidence="5 6">DSM 9787</strain>
    </source>
</reference>
<dbReference type="Proteomes" id="UP000219563">
    <property type="component" value="Unassembled WGS sequence"/>
</dbReference>
<dbReference type="SUPFAM" id="SSF53822">
    <property type="entry name" value="Periplasmic binding protein-like I"/>
    <property type="match status" value="1"/>
</dbReference>
<dbReference type="InterPro" id="IPR036388">
    <property type="entry name" value="WH-like_DNA-bd_sf"/>
</dbReference>
<accession>A0A285S8R1</accession>
<dbReference type="SMART" id="SM00345">
    <property type="entry name" value="HTH_GNTR"/>
    <property type="match status" value="1"/>
</dbReference>
<evidence type="ECO:0000259" key="4">
    <source>
        <dbReference type="PROSITE" id="PS50949"/>
    </source>
</evidence>
<name>A0A285S8R1_9FIRM</name>
<dbReference type="PROSITE" id="PS50949">
    <property type="entry name" value="HTH_GNTR"/>
    <property type="match status" value="1"/>
</dbReference>